<dbReference type="InterPro" id="IPR009057">
    <property type="entry name" value="Homeodomain-like_sf"/>
</dbReference>
<dbReference type="EMBL" id="JAKROA010000001">
    <property type="protein sequence ID" value="KAL5111141.1"/>
    <property type="molecule type" value="Genomic_DNA"/>
</dbReference>
<feature type="domain" description="Homeobox" evidence="8">
    <location>
        <begin position="255"/>
        <end position="315"/>
    </location>
</feature>
<feature type="region of interest" description="Disordered" evidence="7">
    <location>
        <begin position="109"/>
        <end position="134"/>
    </location>
</feature>
<protein>
    <submittedName>
        <fullName evidence="9">Homeobox protein prophet of Pit-1</fullName>
    </submittedName>
</protein>
<proteinExistence type="predicted"/>
<dbReference type="PROSITE" id="PS50071">
    <property type="entry name" value="HOMEOBOX_2"/>
    <property type="match status" value="1"/>
</dbReference>
<feature type="region of interest" description="Disordered" evidence="7">
    <location>
        <begin position="424"/>
        <end position="447"/>
    </location>
</feature>
<evidence type="ECO:0000256" key="5">
    <source>
        <dbReference type="PROSITE-ProRule" id="PRU00108"/>
    </source>
</evidence>
<feature type="compositionally biased region" description="Polar residues" evidence="7">
    <location>
        <begin position="527"/>
        <end position="537"/>
    </location>
</feature>
<dbReference type="Proteomes" id="UP001651158">
    <property type="component" value="Unassembled WGS sequence"/>
</dbReference>
<dbReference type="Pfam" id="PF00046">
    <property type="entry name" value="Homeodomain"/>
    <property type="match status" value="1"/>
</dbReference>
<feature type="compositionally biased region" description="Low complexity" evidence="7">
    <location>
        <begin position="346"/>
        <end position="357"/>
    </location>
</feature>
<evidence type="ECO:0000256" key="1">
    <source>
        <dbReference type="ARBA" id="ARBA00004123"/>
    </source>
</evidence>
<dbReference type="CDD" id="cd00086">
    <property type="entry name" value="homeodomain"/>
    <property type="match status" value="1"/>
</dbReference>
<dbReference type="InterPro" id="IPR050649">
    <property type="entry name" value="Paired_Homeobox_TFs"/>
</dbReference>
<organism evidence="9 10">
    <name type="scientific">Taenia crassiceps</name>
    <dbReference type="NCBI Taxonomy" id="6207"/>
    <lineage>
        <taxon>Eukaryota</taxon>
        <taxon>Metazoa</taxon>
        <taxon>Spiralia</taxon>
        <taxon>Lophotrochozoa</taxon>
        <taxon>Platyhelminthes</taxon>
        <taxon>Cestoda</taxon>
        <taxon>Eucestoda</taxon>
        <taxon>Cyclophyllidea</taxon>
        <taxon>Taeniidae</taxon>
        <taxon>Taenia</taxon>
    </lineage>
</organism>
<evidence type="ECO:0000256" key="7">
    <source>
        <dbReference type="SAM" id="MobiDB-lite"/>
    </source>
</evidence>
<feature type="compositionally biased region" description="Basic and acidic residues" evidence="7">
    <location>
        <begin position="424"/>
        <end position="433"/>
    </location>
</feature>
<keyword evidence="10" id="KW-1185">Reference proteome</keyword>
<feature type="compositionally biased region" description="Acidic residues" evidence="7">
    <location>
        <begin position="468"/>
        <end position="498"/>
    </location>
</feature>
<feature type="region of interest" description="Disordered" evidence="7">
    <location>
        <begin position="461"/>
        <end position="539"/>
    </location>
</feature>
<evidence type="ECO:0000256" key="6">
    <source>
        <dbReference type="RuleBase" id="RU000682"/>
    </source>
</evidence>
<dbReference type="GO" id="GO:0003677">
    <property type="term" value="F:DNA binding"/>
    <property type="evidence" value="ECO:0007669"/>
    <property type="project" value="UniProtKB-KW"/>
</dbReference>
<feature type="region of interest" description="Disordered" evidence="7">
    <location>
        <begin position="308"/>
        <end position="358"/>
    </location>
</feature>
<evidence type="ECO:0000256" key="2">
    <source>
        <dbReference type="ARBA" id="ARBA00023125"/>
    </source>
</evidence>
<dbReference type="PANTHER" id="PTHR24329">
    <property type="entry name" value="HOMEOBOX PROTEIN ARISTALESS"/>
    <property type="match status" value="1"/>
</dbReference>
<evidence type="ECO:0000313" key="10">
    <source>
        <dbReference type="Proteomes" id="UP001651158"/>
    </source>
</evidence>
<dbReference type="SUPFAM" id="SSF46689">
    <property type="entry name" value="Homeodomain-like"/>
    <property type="match status" value="1"/>
</dbReference>
<feature type="compositionally biased region" description="Low complexity" evidence="7">
    <location>
        <begin position="229"/>
        <end position="249"/>
    </location>
</feature>
<accession>A0ABR4QNA5</accession>
<feature type="compositionally biased region" description="Low complexity" evidence="7">
    <location>
        <begin position="320"/>
        <end position="338"/>
    </location>
</feature>
<comment type="subcellular location">
    <subcellularLocation>
        <location evidence="1 5 6">Nucleus</location>
    </subcellularLocation>
</comment>
<keyword evidence="3 5" id="KW-0371">Homeobox</keyword>
<feature type="compositionally biased region" description="Polar residues" evidence="7">
    <location>
        <begin position="434"/>
        <end position="446"/>
    </location>
</feature>
<dbReference type="InterPro" id="IPR001356">
    <property type="entry name" value="HD"/>
</dbReference>
<evidence type="ECO:0000256" key="4">
    <source>
        <dbReference type="ARBA" id="ARBA00023242"/>
    </source>
</evidence>
<evidence type="ECO:0000259" key="8">
    <source>
        <dbReference type="PROSITE" id="PS50071"/>
    </source>
</evidence>
<dbReference type="SMART" id="SM00389">
    <property type="entry name" value="HOX"/>
    <property type="match status" value="1"/>
</dbReference>
<evidence type="ECO:0000256" key="3">
    <source>
        <dbReference type="ARBA" id="ARBA00023155"/>
    </source>
</evidence>
<gene>
    <name evidence="9" type="ORF">TcWFU_000327</name>
</gene>
<feature type="DNA-binding region" description="Homeobox" evidence="5">
    <location>
        <begin position="257"/>
        <end position="316"/>
    </location>
</feature>
<keyword evidence="4 5" id="KW-0539">Nucleus</keyword>
<dbReference type="PANTHER" id="PTHR24329:SF543">
    <property type="entry name" value="FI01017P-RELATED"/>
    <property type="match status" value="1"/>
</dbReference>
<evidence type="ECO:0000313" key="9">
    <source>
        <dbReference type="EMBL" id="KAL5111141.1"/>
    </source>
</evidence>
<dbReference type="Gene3D" id="1.10.10.60">
    <property type="entry name" value="Homeodomain-like"/>
    <property type="match status" value="1"/>
</dbReference>
<feature type="compositionally biased region" description="Polar residues" evidence="7">
    <location>
        <begin position="109"/>
        <end position="125"/>
    </location>
</feature>
<name>A0ABR4QNA5_9CEST</name>
<sequence length="684" mass="73981">MNRTMSLADTTTGELLAVPNIYQNMNQFETGKAAPIAEVPSTTSAVHFTSPEPLISASTQFPNIGNENQSGYSSVLSAQLSAKDVATNPLRRNSTSEEKVPLIPILRQTSPADKTTTPVSLRQAQKTSTSSTSIGKISTTPVDFTSVTTAATAVIGSPGINSTSTSTSAVTSSLVFSSGSLLTLTRPESCLNPSQSRGSSSSTSVTSPTVPTNPSLVDTHQTPPPQPPSQTTTTMQQFPQTSTAASATSIICSTPTRRRHRTTFSQEQLDELESAFRRSHYPDIYCREDLAKTTKLQEARIQVWFQNRRAKHRKQEKQQRAQQQQQQQAHALALQQQQHHNHQHPHQQQQQQQAVQHSFPTPSYHQLGAVLETQVGMYRSAATAYTAPTPSAIYPFTYTQTANFVEPLPAASLFGSLERKIENVEESNGKREPSSSAAGEQQTSSPKEAMIIKKESILLESSSVGQLDAEEEEGGDVGGGSEEEEDDDEDEEDDEEGEPTSPKVARLENWSPTEEKTDSGMGEVKPVTTSLAPQSEVPNYMPPSQCFSSSTLTEIPTAQMISYQIYGQFPPQYHPHMAPPPPPPSHGPGHHSIYTSLASDTAEIANDVSNTTGIQFPPPLSIENSITSVKGQTISAMASQWQNVTTADPAEWFLHSNGTAMPIQTAAAVAYGTPMGNAFLHPHI</sequence>
<feature type="region of interest" description="Disordered" evidence="7">
    <location>
        <begin position="185"/>
        <end position="263"/>
    </location>
</feature>
<comment type="caution">
    <text evidence="9">The sequence shown here is derived from an EMBL/GenBank/DDBJ whole genome shotgun (WGS) entry which is preliminary data.</text>
</comment>
<reference evidence="9 10" key="1">
    <citation type="journal article" date="2022" name="Front. Cell. Infect. Microbiol.">
        <title>The Genomes of Two Strains of Taenia crassiceps the Animal Model for the Study of Human Cysticercosis.</title>
        <authorList>
            <person name="Bobes R.J."/>
            <person name="Estrada K."/>
            <person name="Rios-Valencia D.G."/>
            <person name="Calderon-Gallegos A."/>
            <person name="de la Torre P."/>
            <person name="Carrero J.C."/>
            <person name="Sanchez-Flores A."/>
            <person name="Laclette J.P."/>
        </authorList>
    </citation>
    <scope>NUCLEOTIDE SEQUENCE [LARGE SCALE GENOMIC DNA]</scope>
    <source>
        <strain evidence="9">WFUcys</strain>
    </source>
</reference>
<feature type="compositionally biased region" description="Low complexity" evidence="7">
    <location>
        <begin position="193"/>
        <end position="221"/>
    </location>
</feature>
<dbReference type="PROSITE" id="PS00027">
    <property type="entry name" value="HOMEOBOX_1"/>
    <property type="match status" value="1"/>
</dbReference>
<dbReference type="InterPro" id="IPR017970">
    <property type="entry name" value="Homeobox_CS"/>
</dbReference>
<keyword evidence="2 5" id="KW-0238">DNA-binding</keyword>